<evidence type="ECO:0000313" key="3">
    <source>
        <dbReference type="Proteomes" id="UP001232148"/>
    </source>
</evidence>
<keyword evidence="3" id="KW-1185">Reference proteome</keyword>
<proteinExistence type="predicted"/>
<dbReference type="AlphaFoldDB" id="A0AAD9H9R9"/>
<feature type="region of interest" description="Disordered" evidence="1">
    <location>
        <begin position="165"/>
        <end position="191"/>
    </location>
</feature>
<reference evidence="2" key="1">
    <citation type="submission" date="2021-06" db="EMBL/GenBank/DDBJ databases">
        <title>Comparative genomics, transcriptomics and evolutionary studies reveal genomic signatures of adaptation to plant cell wall in hemibiotrophic fungi.</title>
        <authorList>
            <consortium name="DOE Joint Genome Institute"/>
            <person name="Baroncelli R."/>
            <person name="Diaz J.F."/>
            <person name="Benocci T."/>
            <person name="Peng M."/>
            <person name="Battaglia E."/>
            <person name="Haridas S."/>
            <person name="Andreopoulos W."/>
            <person name="Labutti K."/>
            <person name="Pangilinan J."/>
            <person name="Floch G.L."/>
            <person name="Makela M.R."/>
            <person name="Henrissat B."/>
            <person name="Grigoriev I.V."/>
            <person name="Crouch J.A."/>
            <person name="De Vries R.P."/>
            <person name="Sukno S.A."/>
            <person name="Thon M.R."/>
        </authorList>
    </citation>
    <scope>NUCLEOTIDE SEQUENCE</scope>
    <source>
        <strain evidence="2">MAFF235873</strain>
    </source>
</reference>
<sequence length="632" mass="68069">MKGVVQLLAGYGLCIQATAAIRLAHQPSVTVTNHVILAARQTEGPKTDRRWIGVDPNYIAVTVATTTKKGGETAVATITKGVVAEKNGSGGLRVLLSPAVKSKLEAIAKQVPPCGGKRRRQNLKRQGGPSCGLADFVQRVGADAELQGSFAEPLTDQVWGQIDEGYESDDPTADGGWEGDGGNHAAGEDEGYFSDDDEGFFEGAEEGEVETIVFSSEEEAVAIGAALSGGEAAANVAVWGGSTVTAGSFLAWVWGHVSNGKEIPNAHEIPSQSIHRVTKTKTSSTTTTTSSASCPTGTPVSVVNWVCSEASVPTRVIMDLTGNSKGCTCDHEVRDATTIFDVNFNQAILGAIEDLSKTRQQPKVDCPGKTSYVPSEFFVSKTSTNFCGEVMKNLTQEVTDNGVAYDIDGNQVPILKLAQVMGELGASKRSLFGRAPPEKSNSYRDYKFYMSYIPMYRECLVPKEDLCKNAYERLVRSPCKCGTNHGSAGNRMYTDASIDVGCGKFTWRVEKPEEEKPLSKPTLGNRECHDRHSHSDVHDNWFAAGKTIKAGDKEIYWHPAGYVTDYHQNYKISWIDGCRTSASEQKVDFPIEGDEGVTCENLMRANYVSCDNGGAGCSITAGCLKYDFYAAN</sequence>
<protein>
    <submittedName>
        <fullName evidence="2">Uncharacterized protein</fullName>
    </submittedName>
</protein>
<dbReference type="Proteomes" id="UP001232148">
    <property type="component" value="Unassembled WGS sequence"/>
</dbReference>
<organism evidence="2 3">
    <name type="scientific">Colletotrichum zoysiae</name>
    <dbReference type="NCBI Taxonomy" id="1216348"/>
    <lineage>
        <taxon>Eukaryota</taxon>
        <taxon>Fungi</taxon>
        <taxon>Dikarya</taxon>
        <taxon>Ascomycota</taxon>
        <taxon>Pezizomycotina</taxon>
        <taxon>Sordariomycetes</taxon>
        <taxon>Hypocreomycetidae</taxon>
        <taxon>Glomerellales</taxon>
        <taxon>Glomerellaceae</taxon>
        <taxon>Colletotrichum</taxon>
        <taxon>Colletotrichum graminicola species complex</taxon>
    </lineage>
</organism>
<dbReference type="EMBL" id="MU842965">
    <property type="protein sequence ID" value="KAK2024426.1"/>
    <property type="molecule type" value="Genomic_DNA"/>
</dbReference>
<evidence type="ECO:0000313" key="2">
    <source>
        <dbReference type="EMBL" id="KAK2024426.1"/>
    </source>
</evidence>
<name>A0AAD9H9R9_9PEZI</name>
<feature type="region of interest" description="Disordered" evidence="1">
    <location>
        <begin position="513"/>
        <end position="533"/>
    </location>
</feature>
<accession>A0AAD9H9R9</accession>
<comment type="caution">
    <text evidence="2">The sequence shown here is derived from an EMBL/GenBank/DDBJ whole genome shotgun (WGS) entry which is preliminary data.</text>
</comment>
<evidence type="ECO:0000256" key="1">
    <source>
        <dbReference type="SAM" id="MobiDB-lite"/>
    </source>
</evidence>
<gene>
    <name evidence="2" type="ORF">LX32DRAFT_705555</name>
</gene>